<name>A0ABS4QP39_9NOCA</name>
<dbReference type="Proteomes" id="UP001519325">
    <property type="component" value="Unassembled WGS sequence"/>
</dbReference>
<gene>
    <name evidence="1" type="ORF">BJ987_005675</name>
</gene>
<dbReference type="EMBL" id="JAGGMR010000001">
    <property type="protein sequence ID" value="MBP2192774.1"/>
    <property type="molecule type" value="Genomic_DNA"/>
</dbReference>
<dbReference type="RefSeq" id="WP_209895869.1">
    <property type="nucleotide sequence ID" value="NZ_JAGGMR010000001.1"/>
</dbReference>
<accession>A0ABS4QP39</accession>
<evidence type="ECO:0000313" key="2">
    <source>
        <dbReference type="Proteomes" id="UP001519325"/>
    </source>
</evidence>
<reference evidence="1 2" key="1">
    <citation type="submission" date="2021-03" db="EMBL/GenBank/DDBJ databases">
        <title>Sequencing the genomes of 1000 actinobacteria strains.</title>
        <authorList>
            <person name="Klenk H.-P."/>
        </authorList>
    </citation>
    <scope>NUCLEOTIDE SEQUENCE [LARGE SCALE GENOMIC DNA]</scope>
    <source>
        <strain evidence="1 2">DSM 45516</strain>
    </source>
</reference>
<comment type="caution">
    <text evidence="1">The sequence shown here is derived from an EMBL/GenBank/DDBJ whole genome shotgun (WGS) entry which is preliminary data.</text>
</comment>
<organism evidence="1 2">
    <name type="scientific">Nocardia goodfellowii</name>
    <dbReference type="NCBI Taxonomy" id="882446"/>
    <lineage>
        <taxon>Bacteria</taxon>
        <taxon>Bacillati</taxon>
        <taxon>Actinomycetota</taxon>
        <taxon>Actinomycetes</taxon>
        <taxon>Mycobacteriales</taxon>
        <taxon>Nocardiaceae</taxon>
        <taxon>Nocardia</taxon>
    </lineage>
</organism>
<evidence type="ECO:0000313" key="1">
    <source>
        <dbReference type="EMBL" id="MBP2192774.1"/>
    </source>
</evidence>
<proteinExistence type="predicted"/>
<sequence length="99" mass="10948">MSVNIHLSMYIEQLASPAEADAVEVAVSKVLREHGIESWMHIGVFHDPPWVKACSENGPIVIRGFGEWSKTFERDVTKAIRGVAPDADIDLAWGYPDEG</sequence>
<protein>
    <submittedName>
        <fullName evidence="1">Uncharacterized protein</fullName>
    </submittedName>
</protein>
<keyword evidence="2" id="KW-1185">Reference proteome</keyword>